<proteinExistence type="predicted"/>
<feature type="non-terminal residue" evidence="1">
    <location>
        <position position="1"/>
    </location>
</feature>
<reference evidence="1" key="1">
    <citation type="submission" date="2019-10" db="EMBL/GenBank/DDBJ databases">
        <authorList>
            <consortium name="DOE Joint Genome Institute"/>
            <person name="Kuo A."/>
            <person name="Miyauchi S."/>
            <person name="Kiss E."/>
            <person name="Drula E."/>
            <person name="Kohler A."/>
            <person name="Sanchez-Garcia M."/>
            <person name="Andreopoulos B."/>
            <person name="Barry K.W."/>
            <person name="Bonito G."/>
            <person name="Buee M."/>
            <person name="Carver A."/>
            <person name="Chen C."/>
            <person name="Cichocki N."/>
            <person name="Clum A."/>
            <person name="Culley D."/>
            <person name="Crous P.W."/>
            <person name="Fauchery L."/>
            <person name="Girlanda M."/>
            <person name="Hayes R."/>
            <person name="Keri Z."/>
            <person name="Labutti K."/>
            <person name="Lipzen A."/>
            <person name="Lombard V."/>
            <person name="Magnuson J."/>
            <person name="Maillard F."/>
            <person name="Morin E."/>
            <person name="Murat C."/>
            <person name="Nolan M."/>
            <person name="Ohm R."/>
            <person name="Pangilinan J."/>
            <person name="Pereira M."/>
            <person name="Perotto S."/>
            <person name="Peter M."/>
            <person name="Riley R."/>
            <person name="Sitrit Y."/>
            <person name="Stielow B."/>
            <person name="Szollosi G."/>
            <person name="Zifcakova L."/>
            <person name="Stursova M."/>
            <person name="Spatafora J.W."/>
            <person name="Tedersoo L."/>
            <person name="Vaario L.-M."/>
            <person name="Yamada A."/>
            <person name="Yan M."/>
            <person name="Wang P."/>
            <person name="Xu J."/>
            <person name="Bruns T."/>
            <person name="Baldrian P."/>
            <person name="Vilgalys R."/>
            <person name="Henrissat B."/>
            <person name="Grigoriev I.V."/>
            <person name="Hibbett D."/>
            <person name="Nagy L.G."/>
            <person name="Martin F.M."/>
        </authorList>
    </citation>
    <scope>NUCLEOTIDE SEQUENCE</scope>
    <source>
        <strain evidence="1">P2</strain>
    </source>
</reference>
<reference evidence="1" key="2">
    <citation type="journal article" date="2020" name="Nat. Commun.">
        <title>Large-scale genome sequencing of mycorrhizal fungi provides insights into the early evolution of symbiotic traits.</title>
        <authorList>
            <person name="Miyauchi S."/>
            <person name="Kiss E."/>
            <person name="Kuo A."/>
            <person name="Drula E."/>
            <person name="Kohler A."/>
            <person name="Sanchez-Garcia M."/>
            <person name="Morin E."/>
            <person name="Andreopoulos B."/>
            <person name="Barry K.W."/>
            <person name="Bonito G."/>
            <person name="Buee M."/>
            <person name="Carver A."/>
            <person name="Chen C."/>
            <person name="Cichocki N."/>
            <person name="Clum A."/>
            <person name="Culley D."/>
            <person name="Crous P.W."/>
            <person name="Fauchery L."/>
            <person name="Girlanda M."/>
            <person name="Hayes R.D."/>
            <person name="Keri Z."/>
            <person name="LaButti K."/>
            <person name="Lipzen A."/>
            <person name="Lombard V."/>
            <person name="Magnuson J."/>
            <person name="Maillard F."/>
            <person name="Murat C."/>
            <person name="Nolan M."/>
            <person name="Ohm R.A."/>
            <person name="Pangilinan J."/>
            <person name="Pereira M.F."/>
            <person name="Perotto S."/>
            <person name="Peter M."/>
            <person name="Pfister S."/>
            <person name="Riley R."/>
            <person name="Sitrit Y."/>
            <person name="Stielow J.B."/>
            <person name="Szollosi G."/>
            <person name="Zifcakova L."/>
            <person name="Stursova M."/>
            <person name="Spatafora J.W."/>
            <person name="Tedersoo L."/>
            <person name="Vaario L.M."/>
            <person name="Yamada A."/>
            <person name="Yan M."/>
            <person name="Wang P."/>
            <person name="Xu J."/>
            <person name="Bruns T."/>
            <person name="Baldrian P."/>
            <person name="Vilgalys R."/>
            <person name="Dunand C."/>
            <person name="Henrissat B."/>
            <person name="Grigoriev I.V."/>
            <person name="Hibbett D."/>
            <person name="Nagy L.G."/>
            <person name="Martin F.M."/>
        </authorList>
    </citation>
    <scope>NUCLEOTIDE SEQUENCE</scope>
    <source>
        <strain evidence="1">P2</strain>
    </source>
</reference>
<protein>
    <submittedName>
        <fullName evidence="1">Uncharacterized protein</fullName>
    </submittedName>
</protein>
<sequence>RFQQVPMFGLDTIRKFSNNVSAMKKLAMRDFEDILQCIILVIEGLLPQKDEKVVLDLTFILSTWHAYAKLQLHTDHMLASFNALMRPLGTALCHFGGKFSDLFDTKELPKEADAQKQRATTGKNKGKASRFKERNTRGKMRFSLSTYKLHTLGDYPNTIRQRGTTDSYNTQMVSFFSSYVSTC</sequence>
<organism evidence="1 2">
    <name type="scientific">Thelephora ganbajun</name>
    <name type="common">Ganba fungus</name>
    <dbReference type="NCBI Taxonomy" id="370292"/>
    <lineage>
        <taxon>Eukaryota</taxon>
        <taxon>Fungi</taxon>
        <taxon>Dikarya</taxon>
        <taxon>Basidiomycota</taxon>
        <taxon>Agaricomycotina</taxon>
        <taxon>Agaricomycetes</taxon>
        <taxon>Thelephorales</taxon>
        <taxon>Thelephoraceae</taxon>
        <taxon>Thelephora</taxon>
    </lineage>
</organism>
<comment type="caution">
    <text evidence="1">The sequence shown here is derived from an EMBL/GenBank/DDBJ whole genome shotgun (WGS) entry which is preliminary data.</text>
</comment>
<accession>A0ACB6Z2C5</accession>
<gene>
    <name evidence="1" type="ORF">BDM02DRAFT_3103854</name>
</gene>
<keyword evidence="2" id="KW-1185">Reference proteome</keyword>
<name>A0ACB6Z2C5_THEGA</name>
<dbReference type="EMBL" id="MU118182">
    <property type="protein sequence ID" value="KAF9643821.1"/>
    <property type="molecule type" value="Genomic_DNA"/>
</dbReference>
<dbReference type="Proteomes" id="UP000886501">
    <property type="component" value="Unassembled WGS sequence"/>
</dbReference>
<evidence type="ECO:0000313" key="1">
    <source>
        <dbReference type="EMBL" id="KAF9643821.1"/>
    </source>
</evidence>
<evidence type="ECO:0000313" key="2">
    <source>
        <dbReference type="Proteomes" id="UP000886501"/>
    </source>
</evidence>